<reference evidence="2 3" key="1">
    <citation type="journal article" date="2019" name="Sci. Rep.">
        <title>A high-quality genome of Eragrostis curvula grass provides insights into Poaceae evolution and supports new strategies to enhance forage quality.</title>
        <authorList>
            <person name="Carballo J."/>
            <person name="Santos B.A.C.M."/>
            <person name="Zappacosta D."/>
            <person name="Garbus I."/>
            <person name="Selva J.P."/>
            <person name="Gallo C.A."/>
            <person name="Diaz A."/>
            <person name="Albertini E."/>
            <person name="Caccamo M."/>
            <person name="Echenique V."/>
        </authorList>
    </citation>
    <scope>NUCLEOTIDE SEQUENCE [LARGE SCALE GENOMIC DNA]</scope>
    <source>
        <strain evidence="3">cv. Victoria</strain>
        <tissue evidence="2">Leaf</tissue>
    </source>
</reference>
<protein>
    <recommendedName>
        <fullName evidence="4">Pectinesterase</fullName>
    </recommendedName>
</protein>
<proteinExistence type="predicted"/>
<feature type="non-terminal residue" evidence="2">
    <location>
        <position position="1"/>
    </location>
</feature>
<comment type="caution">
    <text evidence="2">The sequence shown here is derived from an EMBL/GenBank/DDBJ whole genome shotgun (WGS) entry which is preliminary data.</text>
</comment>
<feature type="signal peptide" evidence="1">
    <location>
        <begin position="1"/>
        <end position="21"/>
    </location>
</feature>
<name>A0A5J9W1P3_9POAL</name>
<evidence type="ECO:0000313" key="3">
    <source>
        <dbReference type="Proteomes" id="UP000324897"/>
    </source>
</evidence>
<evidence type="ECO:0000313" key="2">
    <source>
        <dbReference type="EMBL" id="TVU41871.1"/>
    </source>
</evidence>
<gene>
    <name evidence="2" type="ORF">EJB05_15427</name>
</gene>
<dbReference type="AlphaFoldDB" id="A0A5J9W1P3"/>
<evidence type="ECO:0008006" key="4">
    <source>
        <dbReference type="Google" id="ProtNLM"/>
    </source>
</evidence>
<dbReference type="Proteomes" id="UP000324897">
    <property type="component" value="Chromosome 4"/>
</dbReference>
<evidence type="ECO:0000256" key="1">
    <source>
        <dbReference type="SAM" id="SignalP"/>
    </source>
</evidence>
<sequence>MGSSFVGELLWAFLQPQHALAFQSAAVGKGTVALQNCTLYAEETEYSPDVVHVAFVFTALAESSRARNSLELPRVYPVFPFY</sequence>
<organism evidence="2 3">
    <name type="scientific">Eragrostis curvula</name>
    <name type="common">weeping love grass</name>
    <dbReference type="NCBI Taxonomy" id="38414"/>
    <lineage>
        <taxon>Eukaryota</taxon>
        <taxon>Viridiplantae</taxon>
        <taxon>Streptophyta</taxon>
        <taxon>Embryophyta</taxon>
        <taxon>Tracheophyta</taxon>
        <taxon>Spermatophyta</taxon>
        <taxon>Magnoliopsida</taxon>
        <taxon>Liliopsida</taxon>
        <taxon>Poales</taxon>
        <taxon>Poaceae</taxon>
        <taxon>PACMAD clade</taxon>
        <taxon>Chloridoideae</taxon>
        <taxon>Eragrostideae</taxon>
        <taxon>Eragrostidinae</taxon>
        <taxon>Eragrostis</taxon>
    </lineage>
</organism>
<accession>A0A5J9W1P3</accession>
<dbReference type="Gramene" id="TVU41871">
    <property type="protein sequence ID" value="TVU41871"/>
    <property type="gene ID" value="EJB05_15427"/>
</dbReference>
<feature type="chain" id="PRO_5023900535" description="Pectinesterase" evidence="1">
    <location>
        <begin position="22"/>
        <end position="82"/>
    </location>
</feature>
<dbReference type="EMBL" id="RWGY01000007">
    <property type="protein sequence ID" value="TVU41871.1"/>
    <property type="molecule type" value="Genomic_DNA"/>
</dbReference>
<keyword evidence="3" id="KW-1185">Reference proteome</keyword>
<keyword evidence="1" id="KW-0732">Signal</keyword>